<dbReference type="EMBL" id="MSFK01000004">
    <property type="protein sequence ID" value="PWY94725.1"/>
    <property type="molecule type" value="Genomic_DNA"/>
</dbReference>
<keyword evidence="2" id="KW-1185">Reference proteome</keyword>
<protein>
    <submittedName>
        <fullName evidence="1">Uncharacterized protein</fullName>
    </submittedName>
</protein>
<reference evidence="1 2" key="1">
    <citation type="submission" date="2016-12" db="EMBL/GenBank/DDBJ databases">
        <title>The genomes of Aspergillus section Nigri reveals drivers in fungal speciation.</title>
        <authorList>
            <consortium name="DOE Joint Genome Institute"/>
            <person name="Vesth T.C."/>
            <person name="Nybo J."/>
            <person name="Theobald S."/>
            <person name="Brandl J."/>
            <person name="Frisvad J.C."/>
            <person name="Nielsen K.F."/>
            <person name="Lyhne E.K."/>
            <person name="Kogle M.E."/>
            <person name="Kuo A."/>
            <person name="Riley R."/>
            <person name="Clum A."/>
            <person name="Nolan M."/>
            <person name="Lipzen A."/>
            <person name="Salamov A."/>
            <person name="Henrissat B."/>
            <person name="Wiebenga A."/>
            <person name="De Vries R.P."/>
            <person name="Grigoriev I.V."/>
            <person name="Mortensen U.H."/>
            <person name="Andersen M.R."/>
            <person name="Baker S.E."/>
        </authorList>
    </citation>
    <scope>NUCLEOTIDE SEQUENCE [LARGE SCALE GENOMIC DNA]</scope>
    <source>
        <strain evidence="1 2">CBS 115572</strain>
    </source>
</reference>
<evidence type="ECO:0000313" key="2">
    <source>
        <dbReference type="Proteomes" id="UP000246702"/>
    </source>
</evidence>
<dbReference type="STRING" id="1450535.A0A317X8V7"/>
<dbReference type="RefSeq" id="XP_025471486.1">
    <property type="nucleotide sequence ID" value="XM_025606639.1"/>
</dbReference>
<gene>
    <name evidence="1" type="ORF">BO94DRAFT_282623</name>
</gene>
<proteinExistence type="predicted"/>
<evidence type="ECO:0000313" key="1">
    <source>
        <dbReference type="EMBL" id="PWY94725.1"/>
    </source>
</evidence>
<dbReference type="Pfam" id="PF21858">
    <property type="entry name" value="DUF6914"/>
    <property type="match status" value="1"/>
</dbReference>
<sequence length="180" mass="20200">MPNKNKRRVLVTLHYRGALSLRENRERLGFAVYHWGILVAPKASTGRGCYSFDVSDGINLDPGSGVNRNPNFEWVLRAKTGVNPLPSSHLLGRVMIGKISHDVSFEQLDALLRSIPLPRKGVSGENCVSWTRAAVAKLQEKGWAERFNIDCFMDDSLAYAHQRMDADDVKSIINYTSRPM</sequence>
<dbReference type="AlphaFoldDB" id="A0A317X8V7"/>
<dbReference type="InterPro" id="IPR054208">
    <property type="entry name" value="DUF6914"/>
</dbReference>
<dbReference type="OrthoDB" id="4924482at2759"/>
<name>A0A317X8V7_9EURO</name>
<dbReference type="GeneID" id="37108782"/>
<comment type="caution">
    <text evidence="1">The sequence shown here is derived from an EMBL/GenBank/DDBJ whole genome shotgun (WGS) entry which is preliminary data.</text>
</comment>
<accession>A0A317X8V7</accession>
<dbReference type="Proteomes" id="UP000246702">
    <property type="component" value="Unassembled WGS sequence"/>
</dbReference>
<organism evidence="1 2">
    <name type="scientific">Aspergillus sclerotioniger CBS 115572</name>
    <dbReference type="NCBI Taxonomy" id="1450535"/>
    <lineage>
        <taxon>Eukaryota</taxon>
        <taxon>Fungi</taxon>
        <taxon>Dikarya</taxon>
        <taxon>Ascomycota</taxon>
        <taxon>Pezizomycotina</taxon>
        <taxon>Eurotiomycetes</taxon>
        <taxon>Eurotiomycetidae</taxon>
        <taxon>Eurotiales</taxon>
        <taxon>Aspergillaceae</taxon>
        <taxon>Aspergillus</taxon>
        <taxon>Aspergillus subgen. Circumdati</taxon>
    </lineage>
</organism>